<name>A0A2U3L2Q7_9BACT</name>
<accession>A0A2U3L2Q7</accession>
<dbReference type="AlphaFoldDB" id="A0A2U3L2Q7"/>
<dbReference type="PANTHER" id="PTHR46844:SF1">
    <property type="entry name" value="SLR5058 PROTEIN"/>
    <property type="match status" value="1"/>
</dbReference>
<evidence type="ECO:0000313" key="1">
    <source>
        <dbReference type="EMBL" id="SPF46193.1"/>
    </source>
</evidence>
<proteinExistence type="predicted"/>
<dbReference type="PANTHER" id="PTHR46844">
    <property type="entry name" value="SLR5058 PROTEIN"/>
    <property type="match status" value="1"/>
</dbReference>
<dbReference type="Proteomes" id="UP000238701">
    <property type="component" value="Unassembled WGS sequence"/>
</dbReference>
<protein>
    <submittedName>
        <fullName evidence="1">Uncharacterized protein</fullName>
    </submittedName>
</protein>
<gene>
    <name evidence="1" type="ORF">SBA1_640001</name>
</gene>
<reference evidence="2" key="1">
    <citation type="submission" date="2018-02" db="EMBL/GenBank/DDBJ databases">
        <authorList>
            <person name="Hausmann B."/>
        </authorList>
    </citation>
    <scope>NUCLEOTIDE SEQUENCE [LARGE SCALE GENOMIC DNA]</scope>
    <source>
        <strain evidence="2">Peat soil MAG SbA1</strain>
    </source>
</reference>
<organism evidence="1 2">
    <name type="scientific">Candidatus Sulfotelmatobacter kueseliae</name>
    <dbReference type="NCBI Taxonomy" id="2042962"/>
    <lineage>
        <taxon>Bacteria</taxon>
        <taxon>Pseudomonadati</taxon>
        <taxon>Acidobacteriota</taxon>
        <taxon>Terriglobia</taxon>
        <taxon>Terriglobales</taxon>
        <taxon>Candidatus Korobacteraceae</taxon>
        <taxon>Candidatus Sulfotelmatobacter</taxon>
    </lineage>
</organism>
<evidence type="ECO:0000313" key="2">
    <source>
        <dbReference type="Proteomes" id="UP000238701"/>
    </source>
</evidence>
<dbReference type="EMBL" id="OMOD01000160">
    <property type="protein sequence ID" value="SPF46193.1"/>
    <property type="molecule type" value="Genomic_DNA"/>
</dbReference>
<sequence length="466" mass="53442">MTQSAKRKSRTLTSVRTRWTAVNDLERFVDTASRIQGKQHKSRTLLLVDGYDELSVHDRRRVSEALLKYQALAVGIFFLSCREYYQVFQLAAREVRIDGFTLEDKYRFVRAFLSAYESKLDPKEVVDDFEARGFSEFLSHPLLLALACILKTSRASVQSESAMRLLERALDVLCYRWDEQKGLDRHAVTPLDGKDRIQVLKRIAYIAKSAHVPQHRAEELARKQLDLLTYDRVDARQVLMETARFYGILVPCEEGYEFVHRTLHDFLAAQYWVETGEFAKLREYEWNARTAYAACRMHDATEIIEAALASKDGLPAVAEILSNSPSFEIPRISEAIIKYFSQPGQLLHFDNSSPTRTAVPTPVIRITGSLKSDFIRLGSPRFLNRLIERCCAPRKNVTDIIAGYCMLEIFARGQKLEFITYKKALEAFGSDRFTFNLVGIGQVQLSFVDPNQPQRRLPKMSEISML</sequence>